<feature type="binding site" evidence="6">
    <location>
        <position position="168"/>
    </location>
    <ligand>
        <name>S-adenosyl-L-methionine</name>
        <dbReference type="ChEBI" id="CHEBI:59789"/>
    </ligand>
</feature>
<feature type="region of interest" description="Disordered" evidence="7">
    <location>
        <begin position="240"/>
        <end position="262"/>
    </location>
</feature>
<comment type="function">
    <text evidence="6">Specifically methylates the N7 position of guanine in position 535 of 16S rRNA.</text>
</comment>
<dbReference type="NCBIfam" id="TIGR00138">
    <property type="entry name" value="rsmG_gidB"/>
    <property type="match status" value="1"/>
</dbReference>
<gene>
    <name evidence="6" type="primary">rsmG</name>
    <name evidence="8" type="ORF">J2S03_002812</name>
</gene>
<accession>A0ABT9XKW0</accession>
<evidence type="ECO:0000256" key="3">
    <source>
        <dbReference type="ARBA" id="ARBA00022603"/>
    </source>
</evidence>
<evidence type="ECO:0000313" key="9">
    <source>
        <dbReference type="Proteomes" id="UP001232973"/>
    </source>
</evidence>
<dbReference type="InterPro" id="IPR003682">
    <property type="entry name" value="rRNA_ssu_MeTfrase_G"/>
</dbReference>
<dbReference type="Pfam" id="PF02527">
    <property type="entry name" value="GidB"/>
    <property type="match status" value="1"/>
</dbReference>
<dbReference type="Proteomes" id="UP001232973">
    <property type="component" value="Unassembled WGS sequence"/>
</dbReference>
<protein>
    <recommendedName>
        <fullName evidence="6">Ribosomal RNA small subunit methyltransferase G</fullName>
        <ecNumber evidence="6">2.1.1.-</ecNumber>
    </recommendedName>
    <alternativeName>
        <fullName evidence="6">16S rRNA 7-methylguanosine methyltransferase</fullName>
        <shortName evidence="6">16S rRNA m7G methyltransferase</shortName>
    </alternativeName>
</protein>
<feature type="binding site" evidence="6">
    <location>
        <position position="103"/>
    </location>
    <ligand>
        <name>S-adenosyl-L-methionine</name>
        <dbReference type="ChEBI" id="CHEBI:59789"/>
    </ligand>
</feature>
<keyword evidence="4 6" id="KW-0808">Transferase</keyword>
<dbReference type="EMBL" id="JAUSTP010000027">
    <property type="protein sequence ID" value="MDQ0190945.1"/>
    <property type="molecule type" value="Genomic_DNA"/>
</dbReference>
<keyword evidence="3 6" id="KW-0489">Methyltransferase</keyword>
<dbReference type="PANTHER" id="PTHR31760:SF0">
    <property type="entry name" value="S-ADENOSYL-L-METHIONINE-DEPENDENT METHYLTRANSFERASES SUPERFAMILY PROTEIN"/>
    <property type="match status" value="1"/>
</dbReference>
<reference evidence="8 9" key="1">
    <citation type="submission" date="2023-07" db="EMBL/GenBank/DDBJ databases">
        <title>Genomic Encyclopedia of Type Strains, Phase IV (KMG-IV): sequencing the most valuable type-strain genomes for metagenomic binning, comparative biology and taxonomic classification.</title>
        <authorList>
            <person name="Goeker M."/>
        </authorList>
    </citation>
    <scope>NUCLEOTIDE SEQUENCE [LARGE SCALE GENOMIC DNA]</scope>
    <source>
        <strain evidence="8 9">DSM 4006</strain>
    </source>
</reference>
<keyword evidence="1 6" id="KW-0963">Cytoplasm</keyword>
<dbReference type="GO" id="GO:0008168">
    <property type="term" value="F:methyltransferase activity"/>
    <property type="evidence" value="ECO:0007669"/>
    <property type="project" value="UniProtKB-KW"/>
</dbReference>
<keyword evidence="5 6" id="KW-0949">S-adenosyl-L-methionine</keyword>
<evidence type="ECO:0000313" key="8">
    <source>
        <dbReference type="EMBL" id="MDQ0190945.1"/>
    </source>
</evidence>
<evidence type="ECO:0000256" key="6">
    <source>
        <dbReference type="HAMAP-Rule" id="MF_00074"/>
    </source>
</evidence>
<evidence type="ECO:0000256" key="2">
    <source>
        <dbReference type="ARBA" id="ARBA00022552"/>
    </source>
</evidence>
<keyword evidence="9" id="KW-1185">Reference proteome</keyword>
<organism evidence="8 9">
    <name type="scientific">Alicyclobacillus cycloheptanicus</name>
    <dbReference type="NCBI Taxonomy" id="1457"/>
    <lineage>
        <taxon>Bacteria</taxon>
        <taxon>Bacillati</taxon>
        <taxon>Bacillota</taxon>
        <taxon>Bacilli</taxon>
        <taxon>Bacillales</taxon>
        <taxon>Alicyclobacillaceae</taxon>
        <taxon>Alicyclobacillus</taxon>
    </lineage>
</organism>
<dbReference type="EC" id="2.1.1.-" evidence="6"/>
<dbReference type="RefSeq" id="WP_274457194.1">
    <property type="nucleotide sequence ID" value="NZ_CP067097.1"/>
</dbReference>
<evidence type="ECO:0000256" key="7">
    <source>
        <dbReference type="SAM" id="MobiDB-lite"/>
    </source>
</evidence>
<dbReference type="InterPro" id="IPR029063">
    <property type="entry name" value="SAM-dependent_MTases_sf"/>
</dbReference>
<evidence type="ECO:0000256" key="1">
    <source>
        <dbReference type="ARBA" id="ARBA00022490"/>
    </source>
</evidence>
<name>A0ABT9XKW0_9BACL</name>
<comment type="caution">
    <text evidence="6">Lacks conserved residue(s) required for the propagation of feature annotation.</text>
</comment>
<proteinExistence type="inferred from homology"/>
<dbReference type="CDD" id="cd02440">
    <property type="entry name" value="AdoMet_MTases"/>
    <property type="match status" value="1"/>
</dbReference>
<evidence type="ECO:0000256" key="5">
    <source>
        <dbReference type="ARBA" id="ARBA00022691"/>
    </source>
</evidence>
<comment type="caution">
    <text evidence="8">The sequence shown here is derived from an EMBL/GenBank/DDBJ whole genome shotgun (WGS) entry which is preliminary data.</text>
</comment>
<comment type="subcellular location">
    <subcellularLocation>
        <location evidence="6">Cytoplasm</location>
    </subcellularLocation>
</comment>
<evidence type="ECO:0000256" key="4">
    <source>
        <dbReference type="ARBA" id="ARBA00022679"/>
    </source>
</evidence>
<feature type="binding site" evidence="6">
    <location>
        <position position="98"/>
    </location>
    <ligand>
        <name>S-adenosyl-L-methionine</name>
        <dbReference type="ChEBI" id="CHEBI:59789"/>
    </ligand>
</feature>
<dbReference type="SUPFAM" id="SSF53335">
    <property type="entry name" value="S-adenosyl-L-methionine-dependent methyltransferases"/>
    <property type="match status" value="1"/>
</dbReference>
<dbReference type="HAMAP" id="MF_00074">
    <property type="entry name" value="16SrRNA_methyltr_G"/>
    <property type="match status" value="1"/>
</dbReference>
<comment type="similarity">
    <text evidence="6">Belongs to the methyltransferase superfamily. RNA methyltransferase RsmG family.</text>
</comment>
<dbReference type="Gene3D" id="3.40.50.150">
    <property type="entry name" value="Vaccinia Virus protein VP39"/>
    <property type="match status" value="1"/>
</dbReference>
<feature type="binding site" evidence="6">
    <location>
        <begin position="149"/>
        <end position="150"/>
    </location>
    <ligand>
        <name>S-adenosyl-L-methionine</name>
        <dbReference type="ChEBI" id="CHEBI:59789"/>
    </ligand>
</feature>
<sequence length="262" mass="28455">MRDGVTGDKAGGEWAAGAAAGAHGGGALAWTEELPERQRRQFERYYEMLVDWNQRMNLTGITEKQEVYIKHFYDSVWIRELPAWREVMKPGACAVDVGTGAGFPGLALAICHSDCEFVLMDSLNKRVGFLQAVAAELGLSNVQVVHARAEDAGRDKAYRERFDCVLSRAVARLNVLMELMLPLVKVGGMAFAYKGPALDEELAEAEGAIQTLGGGVHRSVTFTLPQGAGTRTLLCVPKQRKTPAAYPRKAGVPQKSPLAPRG</sequence>
<dbReference type="PANTHER" id="PTHR31760">
    <property type="entry name" value="S-ADENOSYL-L-METHIONINE-DEPENDENT METHYLTRANSFERASES SUPERFAMILY PROTEIN"/>
    <property type="match status" value="1"/>
</dbReference>
<keyword evidence="2 6" id="KW-0698">rRNA processing</keyword>
<dbReference type="GO" id="GO:0032259">
    <property type="term" value="P:methylation"/>
    <property type="evidence" value="ECO:0007669"/>
    <property type="project" value="UniProtKB-KW"/>
</dbReference>